<dbReference type="InterPro" id="IPR008969">
    <property type="entry name" value="CarboxyPept-like_regulatory"/>
</dbReference>
<dbReference type="GO" id="GO:0009279">
    <property type="term" value="C:cell outer membrane"/>
    <property type="evidence" value="ECO:0007669"/>
    <property type="project" value="UniProtKB-SubCell"/>
</dbReference>
<keyword evidence="7 10" id="KW-0472">Membrane</keyword>
<comment type="caution">
    <text evidence="15">The sequence shown here is derived from an EMBL/GenBank/DDBJ whole genome shotgun (WGS) entry which is preliminary data.</text>
</comment>
<dbReference type="Gene3D" id="2.170.130.10">
    <property type="entry name" value="TonB-dependent receptor, plug domain"/>
    <property type="match status" value="1"/>
</dbReference>
<dbReference type="OrthoDB" id="1075473at2"/>
<evidence type="ECO:0000256" key="6">
    <source>
        <dbReference type="ARBA" id="ARBA00023077"/>
    </source>
</evidence>
<dbReference type="RefSeq" id="WP_133532845.1">
    <property type="nucleotide sequence ID" value="NZ_SNXR01000013.1"/>
</dbReference>
<dbReference type="AlphaFoldDB" id="A0A4R6QD35"/>
<dbReference type="SUPFAM" id="SSF56935">
    <property type="entry name" value="Porins"/>
    <property type="match status" value="1"/>
</dbReference>
<evidence type="ECO:0000256" key="10">
    <source>
        <dbReference type="PROSITE-ProRule" id="PRU01360"/>
    </source>
</evidence>
<dbReference type="InterPro" id="IPR000531">
    <property type="entry name" value="Beta-barrel_TonB"/>
</dbReference>
<dbReference type="Gene3D" id="2.40.170.20">
    <property type="entry name" value="TonB-dependent receptor, beta-barrel domain"/>
    <property type="match status" value="1"/>
</dbReference>
<keyword evidence="3 10" id="KW-1134">Transmembrane beta strand</keyword>
<evidence type="ECO:0000259" key="14">
    <source>
        <dbReference type="Pfam" id="PF07715"/>
    </source>
</evidence>
<evidence type="ECO:0000256" key="5">
    <source>
        <dbReference type="ARBA" id="ARBA00022729"/>
    </source>
</evidence>
<dbReference type="Pfam" id="PF00593">
    <property type="entry name" value="TonB_dep_Rec_b-barrel"/>
    <property type="match status" value="1"/>
</dbReference>
<keyword evidence="5 12" id="KW-0732">Signal</keyword>
<dbReference type="Gene3D" id="2.60.40.1120">
    <property type="entry name" value="Carboxypeptidase-like, regulatory domain"/>
    <property type="match status" value="1"/>
</dbReference>
<dbReference type="PANTHER" id="PTHR30069:SF29">
    <property type="entry name" value="HEMOGLOBIN AND HEMOGLOBIN-HAPTOGLOBIN-BINDING PROTEIN 1-RELATED"/>
    <property type="match status" value="1"/>
</dbReference>
<dbReference type="InterPro" id="IPR037066">
    <property type="entry name" value="Plug_dom_sf"/>
</dbReference>
<evidence type="ECO:0000259" key="13">
    <source>
        <dbReference type="Pfam" id="PF00593"/>
    </source>
</evidence>
<comment type="similarity">
    <text evidence="10 11">Belongs to the TonB-dependent receptor family.</text>
</comment>
<protein>
    <submittedName>
        <fullName evidence="15">Outer membrane cobalamin receptor</fullName>
    </submittedName>
</protein>
<name>A0A4R6QD35_9FLAO</name>
<proteinExistence type="inferred from homology"/>
<feature type="domain" description="TonB-dependent receptor-like beta-barrel" evidence="13">
    <location>
        <begin position="291"/>
        <end position="663"/>
    </location>
</feature>
<sequence>MKTFYNLVLFFISVTALAQNEISGTVLDEKSKPITGANIYIDGSYDGASSDENGKFSFTTTTTGNQTLVISFITYENISVSIDVTNAKNKTYKMRESVNTLDAVIVTAGTFDAGEKARVSVLKPLDIVTTAGALGDIVSALQTLPGTNTVGEDGRLFVRGGEADETQTFVDGIRVAQPYGATTANVPTRGRFSPFLFSGMSFSTGGYSAEYGEALSSVLLLNTQDEMVEEKTDISLMTVGLGLANTQKWGKNSISFNTAYINLEPYQKLVPQNADWNKPYQSLSGEAVYRYNFENGLFKLYAAFDAAQFDINQESINSANKTRIDLNNNNFYLNASYKANWSNQWQFFTGLSYGFGQNKIGINVDDAKNDEHSSHMKLRLKKSFSDRVKLTFGSDYFITKFDETFKENLGNMFAIGYNANIAAAYAETDIFFSKNFAIKFGARLSNNDLLNETVLSPRASMAYKVSKNGQFSLAYGSFTQAPRQEYLKYADYLSSEKASHYILNYQYNKDRRTFRAEAYFKDYADLVKFDTDSPQFNSNYFNTGEGYAKGLDIFWRDNKSIKNLEYWVSYSYIDTQRDYRNFPTEVTPNFVAKHSLSVVSKWWINKLKSQLSITNSFSTGRPFNNPNEANFMAGRTKGYNNLSLGWSYLLTQQKILYFSVTNVLATQNVFGYEYSNTVNANGTFDRREIRPTADQFFFVGFFWTISDNMKDNQLNNL</sequence>
<accession>A0A4R6QD35</accession>
<dbReference type="InterPro" id="IPR036942">
    <property type="entry name" value="Beta-barrel_TonB_sf"/>
</dbReference>
<gene>
    <name evidence="15" type="ORF">BC748_1556</name>
</gene>
<evidence type="ECO:0000256" key="3">
    <source>
        <dbReference type="ARBA" id="ARBA00022452"/>
    </source>
</evidence>
<dbReference type="SUPFAM" id="SSF49464">
    <property type="entry name" value="Carboxypeptidase regulatory domain-like"/>
    <property type="match status" value="1"/>
</dbReference>
<keyword evidence="8 15" id="KW-0675">Receptor</keyword>
<reference evidence="15 16" key="1">
    <citation type="submission" date="2019-03" db="EMBL/GenBank/DDBJ databases">
        <title>Genomic Encyclopedia of Archaeal and Bacterial Type Strains, Phase II (KMG-II): from individual species to whole genera.</title>
        <authorList>
            <person name="Goeker M."/>
        </authorList>
    </citation>
    <scope>NUCLEOTIDE SEQUENCE [LARGE SCALE GENOMIC DNA]</scope>
    <source>
        <strain evidence="15 16">DSM 25687</strain>
    </source>
</reference>
<dbReference type="EMBL" id="SNXR01000013">
    <property type="protein sequence ID" value="TDP59309.1"/>
    <property type="molecule type" value="Genomic_DNA"/>
</dbReference>
<evidence type="ECO:0000256" key="11">
    <source>
        <dbReference type="RuleBase" id="RU003357"/>
    </source>
</evidence>
<feature type="signal peptide" evidence="12">
    <location>
        <begin position="1"/>
        <end position="18"/>
    </location>
</feature>
<dbReference type="GO" id="GO:0015344">
    <property type="term" value="F:siderophore uptake transmembrane transporter activity"/>
    <property type="evidence" value="ECO:0007669"/>
    <property type="project" value="TreeGrafter"/>
</dbReference>
<evidence type="ECO:0000256" key="2">
    <source>
        <dbReference type="ARBA" id="ARBA00022448"/>
    </source>
</evidence>
<feature type="chain" id="PRO_5020572361" evidence="12">
    <location>
        <begin position="19"/>
        <end position="717"/>
    </location>
</feature>
<evidence type="ECO:0000313" key="16">
    <source>
        <dbReference type="Proteomes" id="UP000295260"/>
    </source>
</evidence>
<keyword evidence="6 11" id="KW-0798">TonB box</keyword>
<keyword evidence="2 10" id="KW-0813">Transport</keyword>
<keyword evidence="9 10" id="KW-0998">Cell outer membrane</keyword>
<dbReference type="InterPro" id="IPR012910">
    <property type="entry name" value="Plug_dom"/>
</dbReference>
<organism evidence="15 16">
    <name type="scientific">Flavobacterium dankookense</name>
    <dbReference type="NCBI Taxonomy" id="706186"/>
    <lineage>
        <taxon>Bacteria</taxon>
        <taxon>Pseudomonadati</taxon>
        <taxon>Bacteroidota</taxon>
        <taxon>Flavobacteriia</taxon>
        <taxon>Flavobacteriales</taxon>
        <taxon>Flavobacteriaceae</taxon>
        <taxon>Flavobacterium</taxon>
    </lineage>
</organism>
<dbReference type="GO" id="GO:0044718">
    <property type="term" value="P:siderophore transmembrane transport"/>
    <property type="evidence" value="ECO:0007669"/>
    <property type="project" value="TreeGrafter"/>
</dbReference>
<evidence type="ECO:0000256" key="1">
    <source>
        <dbReference type="ARBA" id="ARBA00004571"/>
    </source>
</evidence>
<keyword evidence="16" id="KW-1185">Reference proteome</keyword>
<dbReference type="Proteomes" id="UP000295260">
    <property type="component" value="Unassembled WGS sequence"/>
</dbReference>
<dbReference type="Pfam" id="PF13715">
    <property type="entry name" value="CarbopepD_reg_2"/>
    <property type="match status" value="1"/>
</dbReference>
<dbReference type="PANTHER" id="PTHR30069">
    <property type="entry name" value="TONB-DEPENDENT OUTER MEMBRANE RECEPTOR"/>
    <property type="match status" value="1"/>
</dbReference>
<evidence type="ECO:0000256" key="7">
    <source>
        <dbReference type="ARBA" id="ARBA00023136"/>
    </source>
</evidence>
<evidence type="ECO:0000256" key="8">
    <source>
        <dbReference type="ARBA" id="ARBA00023170"/>
    </source>
</evidence>
<evidence type="ECO:0000256" key="12">
    <source>
        <dbReference type="SAM" id="SignalP"/>
    </source>
</evidence>
<feature type="domain" description="TonB-dependent receptor plug" evidence="14">
    <location>
        <begin position="119"/>
        <end position="213"/>
    </location>
</feature>
<evidence type="ECO:0000313" key="15">
    <source>
        <dbReference type="EMBL" id="TDP59309.1"/>
    </source>
</evidence>
<keyword evidence="4 10" id="KW-0812">Transmembrane</keyword>
<comment type="subcellular location">
    <subcellularLocation>
        <location evidence="1 10">Cell outer membrane</location>
        <topology evidence="1 10">Multi-pass membrane protein</topology>
    </subcellularLocation>
</comment>
<dbReference type="InterPro" id="IPR039426">
    <property type="entry name" value="TonB-dep_rcpt-like"/>
</dbReference>
<dbReference type="Pfam" id="PF07715">
    <property type="entry name" value="Plug"/>
    <property type="match status" value="1"/>
</dbReference>
<dbReference type="PROSITE" id="PS52016">
    <property type="entry name" value="TONB_DEPENDENT_REC_3"/>
    <property type="match status" value="1"/>
</dbReference>
<evidence type="ECO:0000256" key="9">
    <source>
        <dbReference type="ARBA" id="ARBA00023237"/>
    </source>
</evidence>
<evidence type="ECO:0000256" key="4">
    <source>
        <dbReference type="ARBA" id="ARBA00022692"/>
    </source>
</evidence>